<dbReference type="PANTHER" id="PTHR45138:SF9">
    <property type="entry name" value="DIGUANYLATE CYCLASE DGCM-RELATED"/>
    <property type="match status" value="1"/>
</dbReference>
<evidence type="ECO:0000256" key="1">
    <source>
        <dbReference type="ARBA" id="ARBA00012528"/>
    </source>
</evidence>
<gene>
    <name evidence="6" type="ORF">FHP91_05595</name>
</gene>
<dbReference type="InterPro" id="IPR043128">
    <property type="entry name" value="Rev_trsase/Diguanyl_cyclase"/>
</dbReference>
<evidence type="ECO:0000313" key="7">
    <source>
        <dbReference type="Proteomes" id="UP000319502"/>
    </source>
</evidence>
<dbReference type="SMART" id="SM00267">
    <property type="entry name" value="GGDEF"/>
    <property type="match status" value="1"/>
</dbReference>
<accession>A0A557QZ53</accession>
<dbReference type="Pfam" id="PF00990">
    <property type="entry name" value="GGDEF"/>
    <property type="match status" value="1"/>
</dbReference>
<name>A0A557QZ53_9RHOO</name>
<feature type="domain" description="GGDEF" evidence="5">
    <location>
        <begin position="166"/>
        <end position="303"/>
    </location>
</feature>
<keyword evidence="3" id="KW-0597">Phosphoprotein</keyword>
<dbReference type="Gene3D" id="3.30.70.270">
    <property type="match status" value="1"/>
</dbReference>
<evidence type="ECO:0000259" key="4">
    <source>
        <dbReference type="PROSITE" id="PS50110"/>
    </source>
</evidence>
<comment type="caution">
    <text evidence="6">The sequence shown here is derived from an EMBL/GenBank/DDBJ whole genome shotgun (WGS) entry which is preliminary data.</text>
</comment>
<dbReference type="InterPro" id="IPR050469">
    <property type="entry name" value="Diguanylate_Cyclase"/>
</dbReference>
<protein>
    <recommendedName>
        <fullName evidence="1">diguanylate cyclase</fullName>
        <ecNumber evidence="1">2.7.7.65</ecNumber>
    </recommendedName>
</protein>
<dbReference type="OrthoDB" id="9813903at2"/>
<dbReference type="SUPFAM" id="SSF55073">
    <property type="entry name" value="Nucleotide cyclase"/>
    <property type="match status" value="1"/>
</dbReference>
<dbReference type="InterPro" id="IPR029787">
    <property type="entry name" value="Nucleotide_cyclase"/>
</dbReference>
<dbReference type="EMBL" id="VMNK01000004">
    <property type="protein sequence ID" value="TVO58189.1"/>
    <property type="molecule type" value="Genomic_DNA"/>
</dbReference>
<evidence type="ECO:0000256" key="2">
    <source>
        <dbReference type="ARBA" id="ARBA00034247"/>
    </source>
</evidence>
<dbReference type="InterPro" id="IPR000160">
    <property type="entry name" value="GGDEF_dom"/>
</dbReference>
<sequence length="308" mass="34077">MTNEKPRVLIVDDERSNISLLGNLLQPDCEVLVATDGVSALRRAAAEVKPDIILLDVMMPGMDGYQVCKQLKENDATRDIPVIFITAMGEEDDEALGLRIGAVDYVTKPFSPAILKMRLRTHVELKRLRDHWQRLSTVDALTQVANRRCFDEALETAWRTAMRQKQPLALIMVDVDHFKAYNDHHGHSAGDDCLKRVAQALSQEVKRAGDLLARFGGEEFVCLMPDVDLHGAETVGRRMCAAVSEMSLPHEHPSVRAAVSISVGLAVLHPNGSQSPNDLVVEADRRLYDAKRGGRNRLCAGVDNTLDP</sequence>
<dbReference type="AlphaFoldDB" id="A0A557QZ53"/>
<dbReference type="InterPro" id="IPR011006">
    <property type="entry name" value="CheY-like_superfamily"/>
</dbReference>
<dbReference type="CDD" id="cd01949">
    <property type="entry name" value="GGDEF"/>
    <property type="match status" value="1"/>
</dbReference>
<dbReference type="PANTHER" id="PTHR45138">
    <property type="entry name" value="REGULATORY COMPONENTS OF SENSORY TRANSDUCTION SYSTEM"/>
    <property type="match status" value="1"/>
</dbReference>
<dbReference type="SMART" id="SM00448">
    <property type="entry name" value="REC"/>
    <property type="match status" value="1"/>
</dbReference>
<keyword evidence="7" id="KW-1185">Reference proteome</keyword>
<dbReference type="FunFam" id="3.30.70.270:FF:000001">
    <property type="entry name" value="Diguanylate cyclase domain protein"/>
    <property type="match status" value="1"/>
</dbReference>
<evidence type="ECO:0000259" key="5">
    <source>
        <dbReference type="PROSITE" id="PS50887"/>
    </source>
</evidence>
<dbReference type="GO" id="GO:0052621">
    <property type="term" value="F:diguanylate cyclase activity"/>
    <property type="evidence" value="ECO:0007669"/>
    <property type="project" value="UniProtKB-EC"/>
</dbReference>
<dbReference type="GO" id="GO:0005886">
    <property type="term" value="C:plasma membrane"/>
    <property type="evidence" value="ECO:0007669"/>
    <property type="project" value="TreeGrafter"/>
</dbReference>
<dbReference type="SUPFAM" id="SSF52172">
    <property type="entry name" value="CheY-like"/>
    <property type="match status" value="1"/>
</dbReference>
<reference evidence="6 7" key="1">
    <citation type="submission" date="2019-07" db="EMBL/GenBank/DDBJ databases">
        <title>The pathways for chlorine oxyanion respiration interact through the shared metabolite chlorate.</title>
        <authorList>
            <person name="Barnum T.P."/>
            <person name="Cheng Y."/>
            <person name="Hill K.A."/>
            <person name="Lucas L.N."/>
            <person name="Carlson H.K."/>
            <person name="Coates J.D."/>
        </authorList>
    </citation>
    <scope>NUCLEOTIDE SEQUENCE [LARGE SCALE GENOMIC DNA]</scope>
    <source>
        <strain evidence="6 7">SFB-3</strain>
    </source>
</reference>
<dbReference type="RefSeq" id="WP_144308665.1">
    <property type="nucleotide sequence ID" value="NZ_VMNK01000004.1"/>
</dbReference>
<dbReference type="Proteomes" id="UP000319502">
    <property type="component" value="Unassembled WGS sequence"/>
</dbReference>
<feature type="modified residue" description="4-aspartylphosphate" evidence="3">
    <location>
        <position position="56"/>
    </location>
</feature>
<proteinExistence type="predicted"/>
<dbReference type="EC" id="2.7.7.65" evidence="1"/>
<evidence type="ECO:0000256" key="3">
    <source>
        <dbReference type="PROSITE-ProRule" id="PRU00169"/>
    </source>
</evidence>
<dbReference type="PROSITE" id="PS50887">
    <property type="entry name" value="GGDEF"/>
    <property type="match status" value="1"/>
</dbReference>
<dbReference type="InterPro" id="IPR001789">
    <property type="entry name" value="Sig_transdc_resp-reg_receiver"/>
</dbReference>
<evidence type="ECO:0000313" key="6">
    <source>
        <dbReference type="EMBL" id="TVO58189.1"/>
    </source>
</evidence>
<feature type="domain" description="Response regulatory" evidence="4">
    <location>
        <begin position="7"/>
        <end position="123"/>
    </location>
</feature>
<comment type="catalytic activity">
    <reaction evidence="2">
        <text>2 GTP = 3',3'-c-di-GMP + 2 diphosphate</text>
        <dbReference type="Rhea" id="RHEA:24898"/>
        <dbReference type="ChEBI" id="CHEBI:33019"/>
        <dbReference type="ChEBI" id="CHEBI:37565"/>
        <dbReference type="ChEBI" id="CHEBI:58805"/>
        <dbReference type="EC" id="2.7.7.65"/>
    </reaction>
</comment>
<dbReference type="PROSITE" id="PS50110">
    <property type="entry name" value="RESPONSE_REGULATORY"/>
    <property type="match status" value="1"/>
</dbReference>
<dbReference type="Pfam" id="PF00072">
    <property type="entry name" value="Response_reg"/>
    <property type="match status" value="1"/>
</dbReference>
<dbReference type="GO" id="GO:1902201">
    <property type="term" value="P:negative regulation of bacterial-type flagellum-dependent cell motility"/>
    <property type="evidence" value="ECO:0007669"/>
    <property type="project" value="TreeGrafter"/>
</dbReference>
<dbReference type="NCBIfam" id="TIGR00254">
    <property type="entry name" value="GGDEF"/>
    <property type="match status" value="1"/>
</dbReference>
<dbReference type="GO" id="GO:0043709">
    <property type="term" value="P:cell adhesion involved in single-species biofilm formation"/>
    <property type="evidence" value="ECO:0007669"/>
    <property type="project" value="TreeGrafter"/>
</dbReference>
<organism evidence="6 7">
    <name type="scientific">Denitromonas halophila</name>
    <dbReference type="NCBI Taxonomy" id="1629404"/>
    <lineage>
        <taxon>Bacteria</taxon>
        <taxon>Pseudomonadati</taxon>
        <taxon>Pseudomonadota</taxon>
        <taxon>Betaproteobacteria</taxon>
        <taxon>Rhodocyclales</taxon>
        <taxon>Zoogloeaceae</taxon>
        <taxon>Denitromonas</taxon>
    </lineage>
</organism>
<dbReference type="GO" id="GO:0000160">
    <property type="term" value="P:phosphorelay signal transduction system"/>
    <property type="evidence" value="ECO:0007669"/>
    <property type="project" value="InterPro"/>
</dbReference>
<dbReference type="Gene3D" id="3.40.50.2300">
    <property type="match status" value="1"/>
</dbReference>